<accession>A0A3A4P2I6</accession>
<keyword evidence="3 6" id="KW-0812">Transmembrane</keyword>
<evidence type="ECO:0000256" key="3">
    <source>
        <dbReference type="ARBA" id="ARBA00022692"/>
    </source>
</evidence>
<name>A0A3A4P2I6_ABYX5</name>
<evidence type="ECO:0000256" key="1">
    <source>
        <dbReference type="ARBA" id="ARBA00004141"/>
    </source>
</evidence>
<comment type="subcellular location">
    <subcellularLocation>
        <location evidence="1">Membrane</location>
        <topology evidence="1">Multi-pass membrane protein</topology>
    </subcellularLocation>
</comment>
<dbReference type="Proteomes" id="UP000265882">
    <property type="component" value="Unassembled WGS sequence"/>
</dbReference>
<evidence type="ECO:0000256" key="2">
    <source>
        <dbReference type="ARBA" id="ARBA00007524"/>
    </source>
</evidence>
<dbReference type="InterPro" id="IPR038330">
    <property type="entry name" value="TspO/MBR-related_sf"/>
</dbReference>
<evidence type="ECO:0000256" key="4">
    <source>
        <dbReference type="ARBA" id="ARBA00022989"/>
    </source>
</evidence>
<proteinExistence type="inferred from homology"/>
<keyword evidence="5 6" id="KW-0472">Membrane</keyword>
<dbReference type="Gene3D" id="1.20.1260.100">
    <property type="entry name" value="TspO/MBR protein"/>
    <property type="match status" value="1"/>
</dbReference>
<protein>
    <submittedName>
        <fullName evidence="7">Tryptophan-rich sensory protein</fullName>
    </submittedName>
</protein>
<feature type="transmembrane region" description="Helical" evidence="6">
    <location>
        <begin position="88"/>
        <end position="106"/>
    </location>
</feature>
<dbReference type="AlphaFoldDB" id="A0A3A4P2I6"/>
<evidence type="ECO:0000256" key="5">
    <source>
        <dbReference type="ARBA" id="ARBA00023136"/>
    </source>
</evidence>
<dbReference type="Pfam" id="PF03073">
    <property type="entry name" value="TspO_MBR"/>
    <property type="match status" value="1"/>
</dbReference>
<dbReference type="FunFam" id="1.20.1260.100:FF:000001">
    <property type="entry name" value="translocator protein 2"/>
    <property type="match status" value="1"/>
</dbReference>
<gene>
    <name evidence="7" type="ORF">C4520_06250</name>
</gene>
<feature type="transmembrane region" description="Helical" evidence="6">
    <location>
        <begin position="16"/>
        <end position="35"/>
    </location>
</feature>
<dbReference type="GO" id="GO:0016020">
    <property type="term" value="C:membrane"/>
    <property type="evidence" value="ECO:0007669"/>
    <property type="project" value="UniProtKB-SubCell"/>
</dbReference>
<dbReference type="InterPro" id="IPR004307">
    <property type="entry name" value="TspO_MBR"/>
</dbReference>
<dbReference type="CDD" id="cd15904">
    <property type="entry name" value="TSPO_MBR"/>
    <property type="match status" value="1"/>
</dbReference>
<feature type="transmembrane region" description="Helical" evidence="6">
    <location>
        <begin position="112"/>
        <end position="134"/>
    </location>
</feature>
<reference evidence="7 8" key="1">
    <citation type="journal article" date="2017" name="ISME J.">
        <title>Energy and carbon metabolisms in a deep terrestrial subsurface fluid microbial community.</title>
        <authorList>
            <person name="Momper L."/>
            <person name="Jungbluth S.P."/>
            <person name="Lee M.D."/>
            <person name="Amend J.P."/>
        </authorList>
    </citation>
    <scope>NUCLEOTIDE SEQUENCE [LARGE SCALE GENOMIC DNA]</scope>
    <source>
        <strain evidence="7">SURF_5</strain>
    </source>
</reference>
<dbReference type="GO" id="GO:0033013">
    <property type="term" value="P:tetrapyrrole metabolic process"/>
    <property type="evidence" value="ECO:0007669"/>
    <property type="project" value="UniProtKB-ARBA"/>
</dbReference>
<evidence type="ECO:0000313" key="7">
    <source>
        <dbReference type="EMBL" id="RJP23570.1"/>
    </source>
</evidence>
<dbReference type="PANTHER" id="PTHR10057">
    <property type="entry name" value="PERIPHERAL-TYPE BENZODIAZEPINE RECEPTOR"/>
    <property type="match status" value="1"/>
</dbReference>
<dbReference type="PANTHER" id="PTHR10057:SF0">
    <property type="entry name" value="TRANSLOCATOR PROTEIN"/>
    <property type="match status" value="1"/>
</dbReference>
<dbReference type="EMBL" id="QZKU01000045">
    <property type="protein sequence ID" value="RJP23570.1"/>
    <property type="molecule type" value="Genomic_DNA"/>
</dbReference>
<sequence length="165" mass="19147">MTNRQLKTYLSRRKQIGGLIGWLLLCFAVAWIGSLAEPGQWYAELRKPKFNPPDWVFPVVWTILYALMAIAAWLVWRRTGFRGKRIPLVLFFTQLALNGLWPWLFFGFQATGWALLEIVILWAFLLLTLVSFWIENPTAGVLLSPYLAWVSYAALLNFVLWRINA</sequence>
<comment type="similarity">
    <text evidence="2">Belongs to the TspO/BZRP family.</text>
</comment>
<evidence type="ECO:0000313" key="8">
    <source>
        <dbReference type="Proteomes" id="UP000265882"/>
    </source>
</evidence>
<feature type="transmembrane region" description="Helical" evidence="6">
    <location>
        <begin position="55"/>
        <end position="76"/>
    </location>
</feature>
<dbReference type="PIRSF" id="PIRSF005859">
    <property type="entry name" value="PBR"/>
    <property type="match status" value="1"/>
</dbReference>
<organism evidence="7 8">
    <name type="scientific">Abyssobacteria bacterium (strain SURF_5)</name>
    <dbReference type="NCBI Taxonomy" id="2093360"/>
    <lineage>
        <taxon>Bacteria</taxon>
        <taxon>Pseudomonadati</taxon>
        <taxon>Candidatus Hydrogenedentota</taxon>
        <taxon>Candidatus Abyssobacteria</taxon>
    </lineage>
</organism>
<comment type="caution">
    <text evidence="7">The sequence shown here is derived from an EMBL/GenBank/DDBJ whole genome shotgun (WGS) entry which is preliminary data.</text>
</comment>
<evidence type="ECO:0000256" key="6">
    <source>
        <dbReference type="SAM" id="Phobius"/>
    </source>
</evidence>
<feature type="transmembrane region" description="Helical" evidence="6">
    <location>
        <begin position="146"/>
        <end position="163"/>
    </location>
</feature>
<keyword evidence="4 6" id="KW-1133">Transmembrane helix</keyword>